<organism evidence="2 3">
    <name type="scientific">Gymnopilus dilepis</name>
    <dbReference type="NCBI Taxonomy" id="231916"/>
    <lineage>
        <taxon>Eukaryota</taxon>
        <taxon>Fungi</taxon>
        <taxon>Dikarya</taxon>
        <taxon>Basidiomycota</taxon>
        <taxon>Agaricomycotina</taxon>
        <taxon>Agaricomycetes</taxon>
        <taxon>Agaricomycetidae</taxon>
        <taxon>Agaricales</taxon>
        <taxon>Agaricineae</taxon>
        <taxon>Hymenogastraceae</taxon>
        <taxon>Gymnopilus</taxon>
    </lineage>
</organism>
<protein>
    <recommendedName>
        <fullName evidence="4">GPI ethanolamine phosphate transferase 1</fullName>
    </recommendedName>
</protein>
<keyword evidence="3" id="KW-1185">Reference proteome</keyword>
<dbReference type="AlphaFoldDB" id="A0A409VGM9"/>
<reference evidence="2 3" key="1">
    <citation type="journal article" date="2018" name="Evol. Lett.">
        <title>Horizontal gene cluster transfer increased hallucinogenic mushroom diversity.</title>
        <authorList>
            <person name="Reynolds H.T."/>
            <person name="Vijayakumar V."/>
            <person name="Gluck-Thaler E."/>
            <person name="Korotkin H.B."/>
            <person name="Matheny P.B."/>
            <person name="Slot J.C."/>
        </authorList>
    </citation>
    <scope>NUCLEOTIDE SEQUENCE [LARGE SCALE GENOMIC DNA]</scope>
    <source>
        <strain evidence="2 3">SRW20</strain>
    </source>
</reference>
<sequence>MDTLRRRIPFKLGHEDDGSPENEVLDEQQQDEVIDRLRKENEVANHRYSMAMKLVVGLSCILHITALTYNPLLTIYPSPSEAPSIPLPIAFVLLALYIHLHLVVLFFSSDIQAWLQLAEPPRPHSFRVLYLLSAMAPTTSLFLAKPWQTTLWWCSSALVIFIADTVVDAIEQNNQGIKDLEKLKYTAPGA</sequence>
<accession>A0A409VGM9</accession>
<keyword evidence="1" id="KW-0472">Membrane</keyword>
<dbReference type="InParanoid" id="A0A409VGM9"/>
<feature type="transmembrane region" description="Helical" evidence="1">
    <location>
        <begin position="54"/>
        <end position="73"/>
    </location>
</feature>
<dbReference type="OrthoDB" id="3358048at2759"/>
<evidence type="ECO:0000256" key="1">
    <source>
        <dbReference type="SAM" id="Phobius"/>
    </source>
</evidence>
<feature type="transmembrane region" description="Helical" evidence="1">
    <location>
        <begin position="85"/>
        <end position="107"/>
    </location>
</feature>
<keyword evidence="1" id="KW-0812">Transmembrane</keyword>
<name>A0A409VGM9_9AGAR</name>
<evidence type="ECO:0000313" key="3">
    <source>
        <dbReference type="Proteomes" id="UP000284706"/>
    </source>
</evidence>
<gene>
    <name evidence="2" type="ORF">CVT26_000010</name>
</gene>
<evidence type="ECO:0000313" key="2">
    <source>
        <dbReference type="EMBL" id="PPQ65385.1"/>
    </source>
</evidence>
<comment type="caution">
    <text evidence="2">The sequence shown here is derived from an EMBL/GenBank/DDBJ whole genome shotgun (WGS) entry which is preliminary data.</text>
</comment>
<keyword evidence="1" id="KW-1133">Transmembrane helix</keyword>
<dbReference type="Proteomes" id="UP000284706">
    <property type="component" value="Unassembled WGS sequence"/>
</dbReference>
<proteinExistence type="predicted"/>
<evidence type="ECO:0008006" key="4">
    <source>
        <dbReference type="Google" id="ProtNLM"/>
    </source>
</evidence>
<dbReference type="EMBL" id="NHYE01005654">
    <property type="protein sequence ID" value="PPQ65385.1"/>
    <property type="molecule type" value="Genomic_DNA"/>
</dbReference>